<dbReference type="InterPro" id="IPR010870">
    <property type="entry name" value="Porin_O/P"/>
</dbReference>
<reference evidence="1 2" key="1">
    <citation type="submission" date="2019-05" db="EMBL/GenBank/DDBJ databases">
        <authorList>
            <person name="Qu J.-H."/>
        </authorList>
    </citation>
    <scope>NUCLEOTIDE SEQUENCE [LARGE SCALE GENOMIC DNA]</scope>
    <source>
        <strain evidence="1 2">NS28</strain>
    </source>
</reference>
<keyword evidence="2" id="KW-1185">Reference proteome</keyword>
<accession>A0A5M8QUQ9</accession>
<proteinExistence type="predicted"/>
<comment type="caution">
    <text evidence="1">The sequence shown here is derived from an EMBL/GenBank/DDBJ whole genome shotgun (WGS) entry which is preliminary data.</text>
</comment>
<dbReference type="Proteomes" id="UP000323994">
    <property type="component" value="Unassembled WGS sequence"/>
</dbReference>
<evidence type="ECO:0008006" key="3">
    <source>
        <dbReference type="Google" id="ProtNLM"/>
    </source>
</evidence>
<organism evidence="1 2">
    <name type="scientific">Dyadobacter flavalbus</name>
    <dbReference type="NCBI Taxonomy" id="2579942"/>
    <lineage>
        <taxon>Bacteria</taxon>
        <taxon>Pseudomonadati</taxon>
        <taxon>Bacteroidota</taxon>
        <taxon>Cytophagia</taxon>
        <taxon>Cytophagales</taxon>
        <taxon>Spirosomataceae</taxon>
        <taxon>Dyadobacter</taxon>
    </lineage>
</organism>
<evidence type="ECO:0000313" key="2">
    <source>
        <dbReference type="Proteomes" id="UP000323994"/>
    </source>
</evidence>
<dbReference type="EMBL" id="VBSN01000029">
    <property type="protein sequence ID" value="KAA6439879.1"/>
    <property type="molecule type" value="Genomic_DNA"/>
</dbReference>
<sequence length="404" mass="45682">MNKILKGVITASLVSIHAISIAQIIEGSSLSADTTQLPTTVVKNMPDALAGIHMNFLLRSSLEIPNGSMQSALKQNEARFEVLGTIVPNLDFRVRWRLNRSQAPKSLDNSPGSIDIASVNYAFGKEKKWSIQVGKQAAFVGSWEFEKNPTFEYQYSEFVNFQANIFMMGMKLGYQINENHAAYLQLHNTYNEDFTQAHAIAGYSTNGNKPSKSPMGVYTTWRGKMFDNKFQTFWSYDISKFASGQWNHSIALGNKLVVDRFEVYLDLQTANLALDHPNIASPSVNNYRLRMNSGLKPVFANDLNYKSAILRVDYEFVDKWFITGKGIFEAASQTKNNSVIGRNFRENIGLLAGIEYQPIASQQMKMFGYYYHNKVNYKGEVKMANTRTNLNLFAVGILYFINVF</sequence>
<gene>
    <name evidence="1" type="ORF">FEM33_09915</name>
</gene>
<dbReference type="AlphaFoldDB" id="A0A5M8QUQ9"/>
<dbReference type="Pfam" id="PF07396">
    <property type="entry name" value="Porin_O_P"/>
    <property type="match status" value="1"/>
</dbReference>
<evidence type="ECO:0000313" key="1">
    <source>
        <dbReference type="EMBL" id="KAA6439879.1"/>
    </source>
</evidence>
<name>A0A5M8QUQ9_9BACT</name>
<protein>
    <recommendedName>
        <fullName evidence="3">Porin</fullName>
    </recommendedName>
</protein>
<dbReference type="OrthoDB" id="846879at2"/>
<dbReference type="RefSeq" id="WP_139011913.1">
    <property type="nucleotide sequence ID" value="NZ_VBSN01000029.1"/>
</dbReference>